<dbReference type="Gene3D" id="1.10.390.30">
    <property type="entry name" value="Peptidase M60, enhancin-like domain 3"/>
    <property type="match status" value="1"/>
</dbReference>
<dbReference type="Pfam" id="PF17291">
    <property type="entry name" value="M60-like_N"/>
    <property type="match status" value="1"/>
</dbReference>
<dbReference type="InterPro" id="IPR042279">
    <property type="entry name" value="Pep_M60_3"/>
</dbReference>
<proteinExistence type="predicted"/>
<feature type="region of interest" description="Disordered" evidence="1">
    <location>
        <begin position="26"/>
        <end position="75"/>
    </location>
</feature>
<dbReference type="SMART" id="SM01276">
    <property type="entry name" value="M60-like"/>
    <property type="match status" value="1"/>
</dbReference>
<dbReference type="NCBIfam" id="NF037974">
    <property type="entry name" value="SslE_AcfD_Zn_LP"/>
    <property type="match status" value="1"/>
</dbReference>
<dbReference type="PROSITE" id="PS51723">
    <property type="entry name" value="PEPTIDASE_M60"/>
    <property type="match status" value="1"/>
</dbReference>
<dbReference type="InterPro" id="IPR051244">
    <property type="entry name" value="TCAF"/>
</dbReference>
<dbReference type="InterPro" id="IPR035423">
    <property type="entry name" value="M60-like_N"/>
</dbReference>
<name>A0A2T3QP32_PHODM</name>
<feature type="compositionally biased region" description="Pro residues" evidence="1">
    <location>
        <begin position="60"/>
        <end position="75"/>
    </location>
</feature>
<dbReference type="Pfam" id="PF13322">
    <property type="entry name" value="DUF4092"/>
    <property type="match status" value="1"/>
</dbReference>
<dbReference type="Pfam" id="PF13402">
    <property type="entry name" value="Peptidase_M60"/>
    <property type="match status" value="1"/>
</dbReference>
<dbReference type="OrthoDB" id="9122461at2"/>
<dbReference type="Proteomes" id="UP000251647">
    <property type="component" value="Unassembled WGS sequence"/>
</dbReference>
<dbReference type="Gene3D" id="3.40.390.80">
    <property type="entry name" value="Peptidase M60, enhancin-like domain 2"/>
    <property type="match status" value="1"/>
</dbReference>
<dbReference type="EMBL" id="UATL01000001">
    <property type="protein sequence ID" value="SPY28464.1"/>
    <property type="molecule type" value="Genomic_DNA"/>
</dbReference>
<evidence type="ECO:0000313" key="3">
    <source>
        <dbReference type="Proteomes" id="UP000251647"/>
    </source>
</evidence>
<dbReference type="PANTHER" id="PTHR15730:SF5">
    <property type="entry name" value="SI:CH211-210B2.2-RELATED"/>
    <property type="match status" value="1"/>
</dbReference>
<gene>
    <name evidence="2" type="ORF">NCTC11647_01554</name>
</gene>
<feature type="compositionally biased region" description="Low complexity" evidence="1">
    <location>
        <begin position="46"/>
        <end position="56"/>
    </location>
</feature>
<sequence>MHLKLLSLAITAALLTGCNGDSNSQNTDLPLTPLDPSIPVKPEQPLIPLEPSIPVEPEIPEPPVEPELPEPPTEPDTIPPSVLDPAIKIHKGGLQLSGKQLVGDISCNGQELALNGQFTFKDGDDIRCNFGSIELFSQQAPQPRSLHSDAQKVIHFDIEHFLHDGAVDNTVQVLNKIDTCKSDNNKVCLDVINSYDIATLYNSTDTEAVKEFINPSSEQVTEEVDKAPSSHVDVTLKPEVTPGTSTDLNSQFVSASAESAYQYKPSVDNQEITVAKLLDAKGLPIAGVHYYTPSSRGVTDSQGQIEYIWGEEITFGIDTFTFGSVKGNQLSYQLTDVTENSLVKQNIDSLIERYSKNLHDHREFDTKVHQIFALYPNAINEIINISLPNGAKIEGTNFHVPNEFEYQFDSGLAKEIDEQLKQPKSLWAKQTKIVKAHGSNINATLHQIYSGVQQFHVFHDVGSYYGASGFARLMRNLNISNTAFPILMPRMDSNYWLPFGKEQAWTREFKPHIVDATTIDADSKVTMLRPPKVSEDNATFNLPGISTGQIGKGSIVFMGSGHYPIVLSCPDSYWGNKSLSIKDQQCTYSINNNIVDPTTDRQFDNGSMQRFFKNLFTWLEPSYQNGQNAINVATNIELAPKFDHGHQSWLPKYEFFINKSYNVSLERITSGNFSGINPETTPILLLQSYEIGAFGDGTTTKNISDLSQPKLTVNDVNDLIQYVNAGGHIVFFDAIEQVNPEPIAKLADMAGVSLGGANVAQAKTTQAYCGSSYYCHGSGVKPNVHAVTEHDLVVYERFETLNDDASKIVINSDGTITWPAPNKMPKLEVAKYTTPYMPLTIDGIPQERFAFFQVKSEDEKRAAIHELQVAFPGVKVCQDDYEFEVNCIEFRKGHGIPSFGNYQRANYERYSISPKVIDSMVEAANLGTNLTKLYQHELYYRTRGEQGHRLSLTELNQTYDNTSVWMWNDEPYRYDNSVEDELGFKTAVDYLNCYTNNQHQGGIECSVDKQQALIKYGFLHKNGELNPSYPLNYQEKPLTRIMLGRSYWDLDIKVDTTQYPGRPAFTNGTQTVTVSTLNNAVTGTVNNMQSTGLWAHQHQQVQVSGGVPATITVSLIDDLTGLEQHEVALNRPPRVQKSFNYDGSNLSFRVPYGGLIYIKPHSNIEGTAEFSFSGVATAAFWKDNQWMYGKASDVPLAEIDTGHVIYTTPVENIEQQDIQIFVDEMNKFANSASDFYGRDEVVSVGKHRRFTYQDLADHRHRFVNDIQISIGAAHSGYPVQSTTYNKGNKIPTTPTNDWLLWHEIGHNLASAPFSMTGGTEVTNNILALYMQEQRPEPNNKMSRVESDIQKMPLLFSRYNKHVWSNGDAGIRLVMFAQLKLWAENHFRIDNWYSEKDLLTIYNQDQGWNMFKLMHRKSRGDSIGDQGINYCSSSDTGLSGGDLLMVCSSYVSGFDLSNFYTLWNPSESMNILPNGDKLYSGGITSKGYQVLNQIPNLKQPETSPESITHL</sequence>
<dbReference type="PANTHER" id="PTHR15730">
    <property type="entry name" value="EXPERIMENTAL AUTOIMMUNE PROSTATITIS ANTIGEN 2-RELATED"/>
    <property type="match status" value="1"/>
</dbReference>
<evidence type="ECO:0000313" key="2">
    <source>
        <dbReference type="EMBL" id="SPY28464.1"/>
    </source>
</evidence>
<dbReference type="PROSITE" id="PS51257">
    <property type="entry name" value="PROKAR_LIPOPROTEIN"/>
    <property type="match status" value="1"/>
</dbReference>
<dbReference type="InterPro" id="IPR025385">
    <property type="entry name" value="DUF4092"/>
</dbReference>
<organism evidence="2 3">
    <name type="scientific">Photobacterium damselae</name>
    <dbReference type="NCBI Taxonomy" id="38293"/>
    <lineage>
        <taxon>Bacteria</taxon>
        <taxon>Pseudomonadati</taxon>
        <taxon>Pseudomonadota</taxon>
        <taxon>Gammaproteobacteria</taxon>
        <taxon>Vibrionales</taxon>
        <taxon>Vibrionaceae</taxon>
        <taxon>Photobacterium</taxon>
    </lineage>
</organism>
<protein>
    <submittedName>
        <fullName evidence="2">Uncharacterized protein</fullName>
    </submittedName>
</protein>
<evidence type="ECO:0000256" key="1">
    <source>
        <dbReference type="SAM" id="MobiDB-lite"/>
    </source>
</evidence>
<reference evidence="2 3" key="1">
    <citation type="submission" date="2018-06" db="EMBL/GenBank/DDBJ databases">
        <authorList>
            <consortium name="Pathogen Informatics"/>
            <person name="Doyle S."/>
        </authorList>
    </citation>
    <scope>NUCLEOTIDE SEQUENCE [LARGE SCALE GENOMIC DNA]</scope>
    <source>
        <strain evidence="2 3">NCTC11647</strain>
    </source>
</reference>
<dbReference type="RefSeq" id="WP_005298912.1">
    <property type="nucleotide sequence ID" value="NZ_PYOG01000002.1"/>
</dbReference>
<accession>A0A2T3QP32</accession>
<dbReference type="InterPro" id="IPR031161">
    <property type="entry name" value="Peptidase_M60_dom"/>
</dbReference>